<keyword evidence="4" id="KW-0378">Hydrolase</keyword>
<dbReference type="GO" id="GO:0006508">
    <property type="term" value="P:proteolysis"/>
    <property type="evidence" value="ECO:0007669"/>
    <property type="project" value="UniProtKB-KW"/>
</dbReference>
<gene>
    <name evidence="8" type="ORF">D9Q98_002854</name>
</gene>
<reference evidence="8" key="2">
    <citation type="submission" date="2020-11" db="EMBL/GenBank/DDBJ databases">
        <authorList>
            <person name="Cecchin M."/>
            <person name="Marcolungo L."/>
            <person name="Rossato M."/>
            <person name="Girolomoni L."/>
            <person name="Cosentino E."/>
            <person name="Cuine S."/>
            <person name="Li-Beisson Y."/>
            <person name="Delledonne M."/>
            <person name="Ballottari M."/>
        </authorList>
    </citation>
    <scope>NUCLEOTIDE SEQUENCE</scope>
    <source>
        <strain evidence="8">211/11P</strain>
        <tissue evidence="8">Whole cell</tissue>
    </source>
</reference>
<dbReference type="Pfam" id="PF20908">
    <property type="entry name" value="UfSP2_N"/>
    <property type="match status" value="1"/>
</dbReference>
<dbReference type="OrthoDB" id="417506at2759"/>
<accession>A0A9D4YZU8</accession>
<evidence type="ECO:0000259" key="6">
    <source>
        <dbReference type="Pfam" id="PF07910"/>
    </source>
</evidence>
<evidence type="ECO:0000256" key="1">
    <source>
        <dbReference type="ARBA" id="ARBA00008552"/>
    </source>
</evidence>
<dbReference type="PANTHER" id="PTHR48153:SF2">
    <property type="entry name" value="UFM1-SPECIFIC PROTEASE 2"/>
    <property type="match status" value="1"/>
</dbReference>
<dbReference type="InterPro" id="IPR012462">
    <property type="entry name" value="UFSP1/2_DUB_cat"/>
</dbReference>
<evidence type="ECO:0000313" key="8">
    <source>
        <dbReference type="EMBL" id="KAI3434796.1"/>
    </source>
</evidence>
<protein>
    <recommendedName>
        <fullName evidence="10">Ufm1-specific protease</fullName>
    </recommendedName>
</protein>
<evidence type="ECO:0008006" key="10">
    <source>
        <dbReference type="Google" id="ProtNLM"/>
    </source>
</evidence>
<keyword evidence="3" id="KW-0833">Ubl conjugation pathway</keyword>
<comment type="similarity">
    <text evidence="1">Belongs to the peptidase C78 family.</text>
</comment>
<evidence type="ECO:0000259" key="7">
    <source>
        <dbReference type="Pfam" id="PF20908"/>
    </source>
</evidence>
<dbReference type="InterPro" id="IPR049387">
    <property type="entry name" value="UFSP2-like_2nd"/>
</dbReference>
<dbReference type="Pfam" id="PF07910">
    <property type="entry name" value="Peptidase_C78"/>
    <property type="match status" value="1"/>
</dbReference>
<dbReference type="GO" id="GO:0071567">
    <property type="term" value="F:deUFMylase activity"/>
    <property type="evidence" value="ECO:0007669"/>
    <property type="project" value="TreeGrafter"/>
</dbReference>
<dbReference type="PANTHER" id="PTHR48153">
    <property type="entry name" value="UFM1-SPECIFIC PROTEASE 2"/>
    <property type="match status" value="1"/>
</dbReference>
<sequence>MEVISVLQGVPASILSSQRAHSAGLLVGLREGSRTIVISTLQSDQDGLGSATELAESLLPPPLAVVGCYAETGTAALISCTEPGGVAIAVGNDGALQYHVQQGGSLVPCQPELLDPAAACTTDGLLVELAEGYVPVRCVAELVLAASSGKDGGINLLAAYEELEEQLCGPGSLYVAEATPNAAAAGNGSVGLPQAVIPASEPFPSLGATWSNATVLRPYQRATRGGAGAGCAAPQLSWQPGEAAQQHASLCLDVLCYVPASMPAAEAVGTLVRPAVRRQLRAMRLDAEAAAAAAAAGFSKGKGGAARQQQSGLQPQRALHFRPPGYCHHMTLLYPLPNPSIEAEEEALLQRRQALHRLLALPPDRPLLRVANAVAGWSGGSGSSPGATNAAAAVGGGSAGGLDAALAAGGVGGKQRLRDVHVGLPPPSLGGSVHLVQGSYDYYHYMQDKFDDSGWGCAYRSLQTLCSWFARQHYTARPPPSHRQVQAALVAMGDKPASFVGSRQWIGAIEIGYVLDSLLGVGHKVLTAASGDDLPSLARQIAHHFDTQGSPIMIGGGVLAYTLLGIDWEEGSGRCAFLILDPHYTGGEDVRKIHAGQWVAWKQPGDRAAAGGELFVSGSFYNLLCPQRPTTV</sequence>
<dbReference type="EMBL" id="SIDB01000003">
    <property type="protein sequence ID" value="KAI3434796.1"/>
    <property type="molecule type" value="Genomic_DNA"/>
</dbReference>
<organism evidence="8 9">
    <name type="scientific">Chlorella vulgaris</name>
    <name type="common">Green alga</name>
    <dbReference type="NCBI Taxonomy" id="3077"/>
    <lineage>
        <taxon>Eukaryota</taxon>
        <taxon>Viridiplantae</taxon>
        <taxon>Chlorophyta</taxon>
        <taxon>core chlorophytes</taxon>
        <taxon>Trebouxiophyceae</taxon>
        <taxon>Chlorellales</taxon>
        <taxon>Chlorellaceae</taxon>
        <taxon>Chlorella clade</taxon>
        <taxon>Chlorella</taxon>
    </lineage>
</organism>
<proteinExistence type="inferred from homology"/>
<evidence type="ECO:0000313" key="9">
    <source>
        <dbReference type="Proteomes" id="UP001055712"/>
    </source>
</evidence>
<reference evidence="8" key="1">
    <citation type="journal article" date="2019" name="Plant J.">
        <title>Chlorella vulgaris genome assembly and annotation reveals the molecular basis for metabolic acclimation to high light conditions.</title>
        <authorList>
            <person name="Cecchin M."/>
            <person name="Marcolungo L."/>
            <person name="Rossato M."/>
            <person name="Girolomoni L."/>
            <person name="Cosentino E."/>
            <person name="Cuine S."/>
            <person name="Li-Beisson Y."/>
            <person name="Delledonne M."/>
            <person name="Ballottari M."/>
        </authorList>
    </citation>
    <scope>NUCLEOTIDE SEQUENCE</scope>
    <source>
        <strain evidence="8">211/11P</strain>
    </source>
</reference>
<evidence type="ECO:0000256" key="5">
    <source>
        <dbReference type="ARBA" id="ARBA00022807"/>
    </source>
</evidence>
<dbReference type="AlphaFoldDB" id="A0A9D4YZU8"/>
<keyword evidence="9" id="KW-1185">Reference proteome</keyword>
<feature type="domain" description="UFSP2 second" evidence="7">
    <location>
        <begin position="317"/>
        <end position="373"/>
    </location>
</feature>
<dbReference type="Proteomes" id="UP001055712">
    <property type="component" value="Unassembled WGS sequence"/>
</dbReference>
<name>A0A9D4YZU8_CHLVU</name>
<comment type="caution">
    <text evidence="8">The sequence shown here is derived from an EMBL/GenBank/DDBJ whole genome shotgun (WGS) entry which is preliminary data.</text>
</comment>
<evidence type="ECO:0000256" key="4">
    <source>
        <dbReference type="ARBA" id="ARBA00022801"/>
    </source>
</evidence>
<keyword evidence="2" id="KW-0645">Protease</keyword>
<evidence type="ECO:0000256" key="3">
    <source>
        <dbReference type="ARBA" id="ARBA00022786"/>
    </source>
</evidence>
<feature type="domain" description="UFSP1/2/DUB catalytic" evidence="6">
    <location>
        <begin position="433"/>
        <end position="623"/>
    </location>
</feature>
<evidence type="ECO:0000256" key="2">
    <source>
        <dbReference type="ARBA" id="ARBA00022670"/>
    </source>
</evidence>
<keyword evidence="5" id="KW-0788">Thiol protease</keyword>
<dbReference type="Gene3D" id="3.90.70.130">
    <property type="match status" value="1"/>
</dbReference>